<comment type="caution">
    <text evidence="1">The sequence shown here is derived from an EMBL/GenBank/DDBJ whole genome shotgun (WGS) entry which is preliminary data.</text>
</comment>
<dbReference type="Proteomes" id="UP000886501">
    <property type="component" value="Unassembled WGS sequence"/>
</dbReference>
<keyword evidence="2" id="KW-1185">Reference proteome</keyword>
<gene>
    <name evidence="1" type="ORF">BDM02DRAFT_2008189</name>
</gene>
<sequence>MGVLAIYIDYHSATTAVLNAAIQSLTASKEMAENNLMKTIFESVLTILILVRDEMIEEDSFVELAKLCVKACHVLQAVTEGRDFDDLSGHIRQQIEDLERTIRHIESAVRERADCVYDLQECHPGCTRECIIVWREELSEMLRVFEVRGCQLTVPIASQPP</sequence>
<evidence type="ECO:0000313" key="2">
    <source>
        <dbReference type="Proteomes" id="UP000886501"/>
    </source>
</evidence>
<reference evidence="1" key="2">
    <citation type="journal article" date="2020" name="Nat. Commun.">
        <title>Large-scale genome sequencing of mycorrhizal fungi provides insights into the early evolution of symbiotic traits.</title>
        <authorList>
            <person name="Miyauchi S."/>
            <person name="Kiss E."/>
            <person name="Kuo A."/>
            <person name="Drula E."/>
            <person name="Kohler A."/>
            <person name="Sanchez-Garcia M."/>
            <person name="Morin E."/>
            <person name="Andreopoulos B."/>
            <person name="Barry K.W."/>
            <person name="Bonito G."/>
            <person name="Buee M."/>
            <person name="Carver A."/>
            <person name="Chen C."/>
            <person name="Cichocki N."/>
            <person name="Clum A."/>
            <person name="Culley D."/>
            <person name="Crous P.W."/>
            <person name="Fauchery L."/>
            <person name="Girlanda M."/>
            <person name="Hayes R.D."/>
            <person name="Keri Z."/>
            <person name="LaButti K."/>
            <person name="Lipzen A."/>
            <person name="Lombard V."/>
            <person name="Magnuson J."/>
            <person name="Maillard F."/>
            <person name="Murat C."/>
            <person name="Nolan M."/>
            <person name="Ohm R.A."/>
            <person name="Pangilinan J."/>
            <person name="Pereira M.F."/>
            <person name="Perotto S."/>
            <person name="Peter M."/>
            <person name="Pfister S."/>
            <person name="Riley R."/>
            <person name="Sitrit Y."/>
            <person name="Stielow J.B."/>
            <person name="Szollosi G."/>
            <person name="Zifcakova L."/>
            <person name="Stursova M."/>
            <person name="Spatafora J.W."/>
            <person name="Tedersoo L."/>
            <person name="Vaario L.M."/>
            <person name="Yamada A."/>
            <person name="Yan M."/>
            <person name="Wang P."/>
            <person name="Xu J."/>
            <person name="Bruns T."/>
            <person name="Baldrian P."/>
            <person name="Vilgalys R."/>
            <person name="Dunand C."/>
            <person name="Henrissat B."/>
            <person name="Grigoriev I.V."/>
            <person name="Hibbett D."/>
            <person name="Nagy L.G."/>
            <person name="Martin F.M."/>
        </authorList>
    </citation>
    <scope>NUCLEOTIDE SEQUENCE</scope>
    <source>
        <strain evidence="1">P2</strain>
    </source>
</reference>
<proteinExistence type="predicted"/>
<dbReference type="EMBL" id="MU118401">
    <property type="protein sequence ID" value="KAF9642627.1"/>
    <property type="molecule type" value="Genomic_DNA"/>
</dbReference>
<reference evidence="1" key="1">
    <citation type="submission" date="2019-10" db="EMBL/GenBank/DDBJ databases">
        <authorList>
            <consortium name="DOE Joint Genome Institute"/>
            <person name="Kuo A."/>
            <person name="Miyauchi S."/>
            <person name="Kiss E."/>
            <person name="Drula E."/>
            <person name="Kohler A."/>
            <person name="Sanchez-Garcia M."/>
            <person name="Andreopoulos B."/>
            <person name="Barry K.W."/>
            <person name="Bonito G."/>
            <person name="Buee M."/>
            <person name="Carver A."/>
            <person name="Chen C."/>
            <person name="Cichocki N."/>
            <person name="Clum A."/>
            <person name="Culley D."/>
            <person name="Crous P.W."/>
            <person name="Fauchery L."/>
            <person name="Girlanda M."/>
            <person name="Hayes R."/>
            <person name="Keri Z."/>
            <person name="Labutti K."/>
            <person name="Lipzen A."/>
            <person name="Lombard V."/>
            <person name="Magnuson J."/>
            <person name="Maillard F."/>
            <person name="Morin E."/>
            <person name="Murat C."/>
            <person name="Nolan M."/>
            <person name="Ohm R."/>
            <person name="Pangilinan J."/>
            <person name="Pereira M."/>
            <person name="Perotto S."/>
            <person name="Peter M."/>
            <person name="Riley R."/>
            <person name="Sitrit Y."/>
            <person name="Stielow B."/>
            <person name="Szollosi G."/>
            <person name="Zifcakova L."/>
            <person name="Stursova M."/>
            <person name="Spatafora J.W."/>
            <person name="Tedersoo L."/>
            <person name="Vaario L.-M."/>
            <person name="Yamada A."/>
            <person name="Yan M."/>
            <person name="Wang P."/>
            <person name="Xu J."/>
            <person name="Bruns T."/>
            <person name="Baldrian P."/>
            <person name="Vilgalys R."/>
            <person name="Henrissat B."/>
            <person name="Grigoriev I.V."/>
            <person name="Hibbett D."/>
            <person name="Nagy L.G."/>
            <person name="Martin F.M."/>
        </authorList>
    </citation>
    <scope>NUCLEOTIDE SEQUENCE</scope>
    <source>
        <strain evidence="1">P2</strain>
    </source>
</reference>
<evidence type="ECO:0000313" key="1">
    <source>
        <dbReference type="EMBL" id="KAF9642627.1"/>
    </source>
</evidence>
<protein>
    <submittedName>
        <fullName evidence="1">Uncharacterized protein</fullName>
    </submittedName>
</protein>
<name>A0ACB6YZ95_THEGA</name>
<organism evidence="1 2">
    <name type="scientific">Thelephora ganbajun</name>
    <name type="common">Ganba fungus</name>
    <dbReference type="NCBI Taxonomy" id="370292"/>
    <lineage>
        <taxon>Eukaryota</taxon>
        <taxon>Fungi</taxon>
        <taxon>Dikarya</taxon>
        <taxon>Basidiomycota</taxon>
        <taxon>Agaricomycotina</taxon>
        <taxon>Agaricomycetes</taxon>
        <taxon>Thelephorales</taxon>
        <taxon>Thelephoraceae</taxon>
        <taxon>Thelephora</taxon>
    </lineage>
</organism>
<accession>A0ACB6YZ95</accession>